<protein>
    <submittedName>
        <fullName evidence="4">ABC transporter substrate-binding protein</fullName>
    </submittedName>
</protein>
<sequence>MRKHILALLTACCIVLTTVGCQKSTHEAGSISGYDEGEKYLSIWVHSIEDTDEGKCYREAVESFNKAYDGKYFADIEFIPRNDSGGGYSDKINASVMSGDLPDVLTVDGPNIAAYAENGIIQPLAEISEKEKSEYLESIIEQGTYNDKLYALGAMESSVGLYYNKDILKEAGIDVPDADHPWTFSEFLKVLEKVKKVTDKKKGYALDMTFPVGEATIYYYAPFFWSNGGNLIDNTGLKADGVFNSKENVSTINYFCRLLSNGYMSKVPIDHLFESGRAAFKFDGAWEVNTVYTSYKDINIGVVPYITGDNWNGERYTPTGSWAFAASSKTKNIEGATELVKWMSGVESGKRLWEKSKSFPSTYKAYESIDVFKKDENYKELYYQLSKYGHPRPKTPAYPQVSTSFQQVLENCVLTGEDPKTQLDKSVERINAKLKRYTYK</sequence>
<comment type="similarity">
    <text evidence="1">Belongs to the bacterial solute-binding protein 1 family.</text>
</comment>
<keyword evidence="2" id="KW-0813">Transport</keyword>
<gene>
    <name evidence="4" type="ORF">APZ18_11320</name>
</gene>
<dbReference type="PANTHER" id="PTHR30061">
    <property type="entry name" value="MALTOSE-BINDING PERIPLASMIC PROTEIN"/>
    <property type="match status" value="1"/>
</dbReference>
<reference evidence="4 5" key="1">
    <citation type="submission" date="2015-10" db="EMBL/GenBank/DDBJ databases">
        <title>Butyribacter intestini gen. nov., sp. nov., a butyric acid-producing bacterium of the family Lachnospiraceae isolated from the human faeces.</title>
        <authorList>
            <person name="Zou Y."/>
            <person name="Xue W."/>
            <person name="Luo G."/>
            <person name="Lv M."/>
        </authorList>
    </citation>
    <scope>NUCLEOTIDE SEQUENCE [LARGE SCALE GENOMIC DNA]</scope>
    <source>
        <strain evidence="4 5">TF01-11</strain>
    </source>
</reference>
<organism evidence="4 5">
    <name type="scientific">Butyribacter intestini</name>
    <dbReference type="NCBI Taxonomy" id="1703332"/>
    <lineage>
        <taxon>Bacteria</taxon>
        <taxon>Bacillati</taxon>
        <taxon>Bacillota</taxon>
        <taxon>Clostridia</taxon>
        <taxon>Lachnospirales</taxon>
        <taxon>Lachnospiraceae</taxon>
        <taxon>Butyribacter</taxon>
    </lineage>
</organism>
<dbReference type="PANTHER" id="PTHR30061:SF50">
    <property type="entry name" value="MALTOSE_MALTODEXTRIN-BINDING PERIPLASMIC PROTEIN"/>
    <property type="match status" value="1"/>
</dbReference>
<evidence type="ECO:0000256" key="3">
    <source>
        <dbReference type="ARBA" id="ARBA00022729"/>
    </source>
</evidence>
<dbReference type="InterPro" id="IPR006059">
    <property type="entry name" value="SBP"/>
</dbReference>
<name>A0AAW3JTY9_9FIRM</name>
<comment type="caution">
    <text evidence="4">The sequence shown here is derived from an EMBL/GenBank/DDBJ whole genome shotgun (WGS) entry which is preliminary data.</text>
</comment>
<keyword evidence="5" id="KW-1185">Reference proteome</keyword>
<dbReference type="GO" id="GO:1901982">
    <property type="term" value="F:maltose binding"/>
    <property type="evidence" value="ECO:0007669"/>
    <property type="project" value="TreeGrafter"/>
</dbReference>
<dbReference type="EMBL" id="LLKB01000005">
    <property type="protein sequence ID" value="KQC85271.1"/>
    <property type="molecule type" value="Genomic_DNA"/>
</dbReference>
<dbReference type="Proteomes" id="UP000050833">
    <property type="component" value="Unassembled WGS sequence"/>
</dbReference>
<dbReference type="RefSeq" id="WP_055945011.1">
    <property type="nucleotide sequence ID" value="NZ_DBGDCA010000260.1"/>
</dbReference>
<keyword evidence="3" id="KW-0732">Signal</keyword>
<dbReference type="GO" id="GO:0015768">
    <property type="term" value="P:maltose transport"/>
    <property type="evidence" value="ECO:0007669"/>
    <property type="project" value="TreeGrafter"/>
</dbReference>
<evidence type="ECO:0000313" key="4">
    <source>
        <dbReference type="EMBL" id="KQC85271.1"/>
    </source>
</evidence>
<dbReference type="GO" id="GO:0042956">
    <property type="term" value="P:maltodextrin transmembrane transport"/>
    <property type="evidence" value="ECO:0007669"/>
    <property type="project" value="TreeGrafter"/>
</dbReference>
<accession>A0AAW3JTY9</accession>
<proteinExistence type="inferred from homology"/>
<dbReference type="GO" id="GO:0055052">
    <property type="term" value="C:ATP-binding cassette (ABC) transporter complex, substrate-binding subunit-containing"/>
    <property type="evidence" value="ECO:0007669"/>
    <property type="project" value="TreeGrafter"/>
</dbReference>
<evidence type="ECO:0000256" key="2">
    <source>
        <dbReference type="ARBA" id="ARBA00022448"/>
    </source>
</evidence>
<dbReference type="SUPFAM" id="SSF53850">
    <property type="entry name" value="Periplasmic binding protein-like II"/>
    <property type="match status" value="1"/>
</dbReference>
<dbReference type="Pfam" id="PF13416">
    <property type="entry name" value="SBP_bac_8"/>
    <property type="match status" value="1"/>
</dbReference>
<dbReference type="AlphaFoldDB" id="A0AAW3JTY9"/>
<evidence type="ECO:0000256" key="1">
    <source>
        <dbReference type="ARBA" id="ARBA00008520"/>
    </source>
</evidence>
<dbReference type="Gene3D" id="3.40.190.10">
    <property type="entry name" value="Periplasmic binding protein-like II"/>
    <property type="match status" value="1"/>
</dbReference>
<dbReference type="CDD" id="cd13585">
    <property type="entry name" value="PBP2_TMBP_like"/>
    <property type="match status" value="1"/>
</dbReference>
<evidence type="ECO:0000313" key="5">
    <source>
        <dbReference type="Proteomes" id="UP000050833"/>
    </source>
</evidence>
<dbReference type="PROSITE" id="PS51257">
    <property type="entry name" value="PROKAR_LIPOPROTEIN"/>
    <property type="match status" value="1"/>
</dbReference>